<accession>A0ABV5PDR4</accession>
<evidence type="ECO:0000259" key="1">
    <source>
        <dbReference type="Pfam" id="PF03457"/>
    </source>
</evidence>
<feature type="domain" description="Helicase-associated" evidence="1">
    <location>
        <begin position="5"/>
        <end position="85"/>
    </location>
</feature>
<dbReference type="InterPro" id="IPR005114">
    <property type="entry name" value="Helicase_assoc"/>
</dbReference>
<evidence type="ECO:0000313" key="2">
    <source>
        <dbReference type="EMBL" id="MFB9521340.1"/>
    </source>
</evidence>
<dbReference type="Pfam" id="PF03457">
    <property type="entry name" value="HA"/>
    <property type="match status" value="1"/>
</dbReference>
<dbReference type="Proteomes" id="UP001589718">
    <property type="component" value="Unassembled WGS sequence"/>
</dbReference>
<sequence length="96" mass="10518">MKRTQDDKWRFTLAAAKAFHAREGHLQVPGKHVESVESHGAGDVQSGSGDLGVVDVKLGMVLDNIRKRADKLPAERRAELDALGMRWTTAKKAAAR</sequence>
<proteinExistence type="predicted"/>
<reference evidence="2 3" key="1">
    <citation type="submission" date="2024-09" db="EMBL/GenBank/DDBJ databases">
        <authorList>
            <person name="Sun Q."/>
            <person name="Mori K."/>
        </authorList>
    </citation>
    <scope>NUCLEOTIDE SEQUENCE [LARGE SCALE GENOMIC DNA]</scope>
    <source>
        <strain evidence="2 3">JCM 4362</strain>
    </source>
</reference>
<dbReference type="EMBL" id="JBHMCR010000008">
    <property type="protein sequence ID" value="MFB9521340.1"/>
    <property type="molecule type" value="Genomic_DNA"/>
</dbReference>
<gene>
    <name evidence="2" type="ORF">ACFFTU_15425</name>
</gene>
<protein>
    <submittedName>
        <fullName evidence="2">Helicase associated domain-containing protein</fullName>
    </submittedName>
</protein>
<organism evidence="2 3">
    <name type="scientific">Streptomyces cremeus</name>
    <dbReference type="NCBI Taxonomy" id="66881"/>
    <lineage>
        <taxon>Bacteria</taxon>
        <taxon>Bacillati</taxon>
        <taxon>Actinomycetota</taxon>
        <taxon>Actinomycetes</taxon>
        <taxon>Kitasatosporales</taxon>
        <taxon>Streptomycetaceae</taxon>
        <taxon>Streptomyces</taxon>
    </lineage>
</organism>
<keyword evidence="3" id="KW-1185">Reference proteome</keyword>
<comment type="caution">
    <text evidence="2">The sequence shown here is derived from an EMBL/GenBank/DDBJ whole genome shotgun (WGS) entry which is preliminary data.</text>
</comment>
<evidence type="ECO:0000313" key="3">
    <source>
        <dbReference type="Proteomes" id="UP001589718"/>
    </source>
</evidence>
<name>A0ABV5PDR4_STRCM</name>
<dbReference type="Gene3D" id="6.10.140.530">
    <property type="match status" value="1"/>
</dbReference>
<dbReference type="RefSeq" id="WP_345227063.1">
    <property type="nucleotide sequence ID" value="NZ_BAAAXE010000014.1"/>
</dbReference>